<dbReference type="PROSITE" id="PS51257">
    <property type="entry name" value="PROKAR_LIPOPROTEIN"/>
    <property type="match status" value="1"/>
</dbReference>
<dbReference type="InterPro" id="IPR036280">
    <property type="entry name" value="Multihaem_cyt_sf"/>
</dbReference>
<organism evidence="2">
    <name type="scientific">hydrothermal vent metagenome</name>
    <dbReference type="NCBI Taxonomy" id="652676"/>
    <lineage>
        <taxon>unclassified sequences</taxon>
        <taxon>metagenomes</taxon>
        <taxon>ecological metagenomes</taxon>
    </lineage>
</organism>
<name>A0A1W1EKB7_9ZZZZ</name>
<feature type="domain" description="Cytochrome c-552/4" evidence="1">
    <location>
        <begin position="24"/>
        <end position="109"/>
    </location>
</feature>
<evidence type="ECO:0000259" key="1">
    <source>
        <dbReference type="Pfam" id="PF13435"/>
    </source>
</evidence>
<evidence type="ECO:0000313" key="2">
    <source>
        <dbReference type="EMBL" id="SHO81328.1"/>
    </source>
</evidence>
<accession>A0A1W1EKB7</accession>
<reference evidence="2" key="1">
    <citation type="submission" date="2016-10" db="EMBL/GenBank/DDBJ databases">
        <authorList>
            <person name="de Groot N.N."/>
        </authorList>
    </citation>
    <scope>NUCLEOTIDE SEQUENCE</scope>
</reference>
<gene>
    <name evidence="2" type="ORF">MNB_SV-15-894</name>
</gene>
<dbReference type="SUPFAM" id="SSF48695">
    <property type="entry name" value="Multiheme cytochromes"/>
    <property type="match status" value="1"/>
</dbReference>
<dbReference type="EMBL" id="FRYL01000038">
    <property type="protein sequence ID" value="SHO81328.1"/>
    <property type="molecule type" value="Genomic_DNA"/>
</dbReference>
<sequence>MIKSVVVLCMSVITLFAISNSSQACKSCHATIYKEFQNSPHLKASIYNDAIHKAIWDKHPYKAKGKYKCAKCHTPSDLKLMDKLKKGEEALPQKNSIQTNEPISCKYCHQIKDVAIHQKVNENIMSDKPKTLYSARVNQKDNSDVEYKEKSSWFGLIKETTGSPYHNIDFTNKNFYSGKTCTGCHSHKQNSHKLAVCDMEIGKHNITKETCISCHMPQVQGSFVKSKDAKTHAYHGFIGVANKPQMLSKFVEFGFEKSSNGFKIIIKNSANHSLLLHPLRLGELQVSVIRDNKEEKLKNVHFIRVLADANGTATMPWLATQVLKDNHIKAGESRKIEFKYALKSGDAIEVKLGHYTVNPKVAPKLGLENRKDLTTFKIFKEQRFEVK</sequence>
<dbReference type="InterPro" id="IPR023155">
    <property type="entry name" value="Cyt_c-552/4"/>
</dbReference>
<protein>
    <recommendedName>
        <fullName evidence="1">Cytochrome c-552/4 domain-containing protein</fullName>
    </recommendedName>
</protein>
<proteinExistence type="predicted"/>
<dbReference type="Gene3D" id="1.10.1130.10">
    <property type="entry name" value="Flavocytochrome C3, Chain A"/>
    <property type="match status" value="1"/>
</dbReference>
<dbReference type="AlphaFoldDB" id="A0A1W1EKB7"/>
<dbReference type="Pfam" id="PF13435">
    <property type="entry name" value="Cytochrome_C554"/>
    <property type="match status" value="1"/>
</dbReference>